<sequence>MTGTPAEPPGRGFMRYDNAPTSRRHGYHSAGCTDRDIGVLPPEPPSYPVDETHGACQVSPSAIAITGLERAADALHIGRIPPQPPFSRKRSTRREITGGLSRMTREALADLPRTLAQLSCIHHLSERRLANGVSSSETCCGVAELNRRQGSNLIRSVGRRWSRH</sequence>
<feature type="region of interest" description="Disordered" evidence="1">
    <location>
        <begin position="1"/>
        <end position="35"/>
    </location>
</feature>
<evidence type="ECO:0000256" key="1">
    <source>
        <dbReference type="SAM" id="MobiDB-lite"/>
    </source>
</evidence>
<proteinExistence type="predicted"/>
<gene>
    <name evidence="2" type="ORF">GCM10009765_23960</name>
</gene>
<accession>A0ABN2GMY0</accession>
<organism evidence="2 3">
    <name type="scientific">Fodinicola feengrottensis</name>
    <dbReference type="NCBI Taxonomy" id="435914"/>
    <lineage>
        <taxon>Bacteria</taxon>
        <taxon>Bacillati</taxon>
        <taxon>Actinomycetota</taxon>
        <taxon>Actinomycetes</taxon>
        <taxon>Mycobacteriales</taxon>
        <taxon>Fodinicola</taxon>
    </lineage>
</organism>
<dbReference type="EMBL" id="BAAANY010000008">
    <property type="protein sequence ID" value="GAA1673807.1"/>
    <property type="molecule type" value="Genomic_DNA"/>
</dbReference>
<evidence type="ECO:0000313" key="2">
    <source>
        <dbReference type="EMBL" id="GAA1673807.1"/>
    </source>
</evidence>
<comment type="caution">
    <text evidence="2">The sequence shown here is derived from an EMBL/GenBank/DDBJ whole genome shotgun (WGS) entry which is preliminary data.</text>
</comment>
<reference evidence="3" key="1">
    <citation type="journal article" date="2019" name="Int. J. Syst. Evol. Microbiol.">
        <title>The Global Catalogue of Microorganisms (GCM) 10K type strain sequencing project: providing services to taxonomists for standard genome sequencing and annotation.</title>
        <authorList>
            <consortium name="The Broad Institute Genomics Platform"/>
            <consortium name="The Broad Institute Genome Sequencing Center for Infectious Disease"/>
            <person name="Wu L."/>
            <person name="Ma J."/>
        </authorList>
    </citation>
    <scope>NUCLEOTIDE SEQUENCE [LARGE SCALE GENOMIC DNA]</scope>
    <source>
        <strain evidence="3">JCM 14718</strain>
    </source>
</reference>
<name>A0ABN2GMY0_9ACTN</name>
<evidence type="ECO:0000313" key="3">
    <source>
        <dbReference type="Proteomes" id="UP001500618"/>
    </source>
</evidence>
<dbReference type="Proteomes" id="UP001500618">
    <property type="component" value="Unassembled WGS sequence"/>
</dbReference>
<protein>
    <submittedName>
        <fullName evidence="2">Uncharacterized protein</fullName>
    </submittedName>
</protein>
<keyword evidence="3" id="KW-1185">Reference proteome</keyword>